<dbReference type="PANTHER" id="PTHR43767">
    <property type="entry name" value="LONG-CHAIN-FATTY-ACID--COA LIGASE"/>
    <property type="match status" value="1"/>
</dbReference>
<evidence type="ECO:0000259" key="1">
    <source>
        <dbReference type="Pfam" id="PF00501"/>
    </source>
</evidence>
<dbReference type="InterPro" id="IPR045851">
    <property type="entry name" value="AMP-bd_C_sf"/>
</dbReference>
<dbReference type="Gene3D" id="3.30.300.30">
    <property type="match status" value="1"/>
</dbReference>
<dbReference type="EC" id="6.2.1.3" evidence="3"/>
<dbReference type="InterPro" id="IPR025110">
    <property type="entry name" value="AMP-bd_C"/>
</dbReference>
<dbReference type="Proteomes" id="UP001528672">
    <property type="component" value="Unassembled WGS sequence"/>
</dbReference>
<dbReference type="PROSITE" id="PS00455">
    <property type="entry name" value="AMP_BINDING"/>
    <property type="match status" value="1"/>
</dbReference>
<dbReference type="InterPro" id="IPR000873">
    <property type="entry name" value="AMP-dep_synth/lig_dom"/>
</dbReference>
<keyword evidence="3" id="KW-0436">Ligase</keyword>
<protein>
    <submittedName>
        <fullName evidence="3">Long-chain-fatty-acid--CoA ligase</fullName>
        <ecNumber evidence="3">6.2.1.3</ecNumber>
    </submittedName>
</protein>
<proteinExistence type="predicted"/>
<keyword evidence="4" id="KW-1185">Reference proteome</keyword>
<dbReference type="CDD" id="cd12119">
    <property type="entry name" value="ttLC_FACS_AlkK_like"/>
    <property type="match status" value="1"/>
</dbReference>
<dbReference type="InterPro" id="IPR042099">
    <property type="entry name" value="ANL_N_sf"/>
</dbReference>
<organism evidence="3 4">
    <name type="scientific">Curvibacter microcysteis</name>
    <dbReference type="NCBI Taxonomy" id="3026419"/>
    <lineage>
        <taxon>Bacteria</taxon>
        <taxon>Pseudomonadati</taxon>
        <taxon>Pseudomonadota</taxon>
        <taxon>Betaproteobacteria</taxon>
        <taxon>Burkholderiales</taxon>
        <taxon>Comamonadaceae</taxon>
        <taxon>Curvibacter</taxon>
    </lineage>
</organism>
<sequence length="542" mass="59215">MAPPGHMMERPLLVSGILEHGAAQYGQQQIVSRETDGSLHRYRFADLARRARQLAHALRQLGLKPGSTVGSIAWNNHRHLEAYYAVSGSGMVMHTCNPRLHPEQLAYIIKHADDEVVLFDTSFAPLVQAVAAHCPRVRHWVALCDTAALPALEGLPGLLAYDPLIAPQSEDFDWPELDEHSGAALCYTSGTTGHPKGVLYSHRALSLSALSACLPGVLSLWSQETVLPVVPMFHINAWCLPYAALISGAKLVLPGPKLDPASLYELMESERVTVSAGVPTIWMGLIQYVEQHQLRFSTMRRTGVGGSAMPKALIAKFQDDYDVDVRHGWGMTETTAIATMSNLGPDEVTLPAAERYALVGKQGKSVFGIELKVVNEQGQTLPRDGQSQGELMVRGQWIVERYHKADRSALVDGWFPTGDIATLDAQGVMQIRDRTKDVIKSGGEWISSIDLENAAIAHPAVAMAAVIGIKHPRWDERPLMLVVCKPGQSGDKAALLDFLATRVAKWWLPDDIVFVDSLPLGGTGKVQKNELRQRYGSVFGAT</sequence>
<comment type="caution">
    <text evidence="3">The sequence shown here is derived from an EMBL/GenBank/DDBJ whole genome shotgun (WGS) entry which is preliminary data.</text>
</comment>
<dbReference type="GO" id="GO:0004467">
    <property type="term" value="F:long-chain fatty acid-CoA ligase activity"/>
    <property type="evidence" value="ECO:0007669"/>
    <property type="project" value="UniProtKB-EC"/>
</dbReference>
<dbReference type="PANTHER" id="PTHR43767:SF11">
    <property type="entry name" value="MEDIUM-CHAIN-FATTY-ACID--COA LIGASE"/>
    <property type="match status" value="1"/>
</dbReference>
<name>A0ABT5MHV8_9BURK</name>
<dbReference type="NCBIfam" id="NF004837">
    <property type="entry name" value="PRK06187.1"/>
    <property type="match status" value="1"/>
</dbReference>
<dbReference type="InterPro" id="IPR020845">
    <property type="entry name" value="AMP-binding_CS"/>
</dbReference>
<dbReference type="InterPro" id="IPR050237">
    <property type="entry name" value="ATP-dep_AMP-bd_enzyme"/>
</dbReference>
<reference evidence="3 4" key="1">
    <citation type="submission" date="2023-02" db="EMBL/GenBank/DDBJ databases">
        <title>Bacterial whole genome sequence for Curvibacter sp. HBC28.</title>
        <authorList>
            <person name="Le V."/>
            <person name="Ko S.-R."/>
            <person name="Ahn C.-Y."/>
            <person name="Oh H.-M."/>
        </authorList>
    </citation>
    <scope>NUCLEOTIDE SEQUENCE [LARGE SCALE GENOMIC DNA]</scope>
    <source>
        <strain evidence="3 4">HBC28</strain>
    </source>
</reference>
<feature type="domain" description="AMP-dependent synthetase/ligase" evidence="1">
    <location>
        <begin position="19"/>
        <end position="402"/>
    </location>
</feature>
<dbReference type="RefSeq" id="WP_273926442.1">
    <property type="nucleotide sequence ID" value="NZ_JAQSIO010000003.1"/>
</dbReference>
<evidence type="ECO:0000313" key="4">
    <source>
        <dbReference type="Proteomes" id="UP001528672"/>
    </source>
</evidence>
<evidence type="ECO:0000259" key="2">
    <source>
        <dbReference type="Pfam" id="PF13193"/>
    </source>
</evidence>
<accession>A0ABT5MHV8</accession>
<gene>
    <name evidence="3" type="ORF">PSQ39_09025</name>
</gene>
<dbReference type="Pfam" id="PF13193">
    <property type="entry name" value="AMP-binding_C"/>
    <property type="match status" value="1"/>
</dbReference>
<dbReference type="SUPFAM" id="SSF56801">
    <property type="entry name" value="Acetyl-CoA synthetase-like"/>
    <property type="match status" value="1"/>
</dbReference>
<evidence type="ECO:0000313" key="3">
    <source>
        <dbReference type="EMBL" id="MDD0814770.1"/>
    </source>
</evidence>
<dbReference type="Pfam" id="PF00501">
    <property type="entry name" value="AMP-binding"/>
    <property type="match status" value="1"/>
</dbReference>
<dbReference type="Gene3D" id="3.40.50.12780">
    <property type="entry name" value="N-terminal domain of ligase-like"/>
    <property type="match status" value="1"/>
</dbReference>
<feature type="domain" description="AMP-binding enzyme C-terminal" evidence="2">
    <location>
        <begin position="451"/>
        <end position="525"/>
    </location>
</feature>
<dbReference type="EMBL" id="JAQSIO010000003">
    <property type="protein sequence ID" value="MDD0814770.1"/>
    <property type="molecule type" value="Genomic_DNA"/>
</dbReference>